<evidence type="ECO:0000313" key="3">
    <source>
        <dbReference type="Proteomes" id="UP001344658"/>
    </source>
</evidence>
<feature type="domain" description="Amidohydrolase-related" evidence="1">
    <location>
        <begin position="49"/>
        <end position="356"/>
    </location>
</feature>
<sequence length="357" mass="37588">MATVTAFEDVRVFTGEGLTAPRTVHLRGAEIASADGGTPDQVVDCSGKVLLPGLIDAHIHVLGRSDLETLAHWGVTTGLDMAAWPRSLVAEMRAQKGVTQILSATTPAVGRGGNHAKMPGFPADGIVTDPQEARAFVERRVADGADYIKIVTEAAPPAGMDQESVDAVVAAAHEHGLLVVAHSITTGAFHVAVEAGVDISTHTPVDAVLDEATVQRMLAEGMICSPTLTMMRGIASVRAAAGLRYEHARDTVTRFHRAGIRILVGTDANSAQGVPFAPRHGESLHDELENLVEAGLTPVEVLRAATSLTAETFGLKDRGEIQPGKRADLLLVDGDPTRDISATRDIAGVWIAGERVR</sequence>
<dbReference type="Gene3D" id="3.40.50.10910">
    <property type="entry name" value="Amidohydrolase"/>
    <property type="match status" value="1"/>
</dbReference>
<dbReference type="Gene3D" id="3.30.110.90">
    <property type="entry name" value="Amidohydrolase"/>
    <property type="match status" value="1"/>
</dbReference>
<reference evidence="2 3" key="1">
    <citation type="submission" date="2023-12" db="EMBL/GenBank/DDBJ databases">
        <title>Streptomyces sp. V4-01.</title>
        <authorList>
            <person name="Somphong A."/>
            <person name="Phongsopitanun W."/>
        </authorList>
    </citation>
    <scope>NUCLEOTIDE SEQUENCE [LARGE SCALE GENOMIC DNA]</scope>
    <source>
        <strain evidence="2 3">V4-01</strain>
    </source>
</reference>
<dbReference type="Pfam" id="PF01979">
    <property type="entry name" value="Amidohydro_1"/>
    <property type="match status" value="1"/>
</dbReference>
<dbReference type="PANTHER" id="PTHR43135:SF3">
    <property type="entry name" value="ALPHA-D-RIBOSE 1-METHYLPHOSPHONATE 5-TRIPHOSPHATE DIPHOSPHATASE"/>
    <property type="match status" value="1"/>
</dbReference>
<dbReference type="InterPro" id="IPR032466">
    <property type="entry name" value="Metal_Hydrolase"/>
</dbReference>
<dbReference type="SUPFAM" id="SSF51556">
    <property type="entry name" value="Metallo-dependent hydrolases"/>
    <property type="match status" value="1"/>
</dbReference>
<dbReference type="SUPFAM" id="SSF51338">
    <property type="entry name" value="Composite domain of metallo-dependent hydrolases"/>
    <property type="match status" value="1"/>
</dbReference>
<gene>
    <name evidence="2" type="ORF">V2S66_27035</name>
</gene>
<dbReference type="PANTHER" id="PTHR43135">
    <property type="entry name" value="ALPHA-D-RIBOSE 1-METHYLPHOSPHONATE 5-TRIPHOSPHATE DIPHOSPHATASE"/>
    <property type="match status" value="1"/>
</dbReference>
<comment type="caution">
    <text evidence="2">The sequence shown here is derived from an EMBL/GenBank/DDBJ whole genome shotgun (WGS) entry which is preliminary data.</text>
</comment>
<dbReference type="Gene3D" id="2.30.40.10">
    <property type="entry name" value="Urease, subunit C, domain 1"/>
    <property type="match status" value="1"/>
</dbReference>
<evidence type="ECO:0000259" key="1">
    <source>
        <dbReference type="Pfam" id="PF01979"/>
    </source>
</evidence>
<dbReference type="InterPro" id="IPR006680">
    <property type="entry name" value="Amidohydro-rel"/>
</dbReference>
<evidence type="ECO:0000313" key="2">
    <source>
        <dbReference type="EMBL" id="MEE4545609.1"/>
    </source>
</evidence>
<dbReference type="RefSeq" id="WP_330799308.1">
    <property type="nucleotide sequence ID" value="NZ_JAZEWV010000031.1"/>
</dbReference>
<protein>
    <submittedName>
        <fullName evidence="2">Amidohydrolase family protein</fullName>
    </submittedName>
</protein>
<dbReference type="Gene3D" id="1.20.58.520">
    <property type="entry name" value="Amidohydrolase"/>
    <property type="match status" value="1"/>
</dbReference>
<dbReference type="InterPro" id="IPR051781">
    <property type="entry name" value="Metallo-dep_Hydrolase"/>
</dbReference>
<proteinExistence type="predicted"/>
<dbReference type="InterPro" id="IPR011059">
    <property type="entry name" value="Metal-dep_hydrolase_composite"/>
</dbReference>
<organism evidence="2 3">
    <name type="scientific">Actinacidiphila polyblastidii</name>
    <dbReference type="NCBI Taxonomy" id="3110430"/>
    <lineage>
        <taxon>Bacteria</taxon>
        <taxon>Bacillati</taxon>
        <taxon>Actinomycetota</taxon>
        <taxon>Actinomycetes</taxon>
        <taxon>Kitasatosporales</taxon>
        <taxon>Streptomycetaceae</taxon>
        <taxon>Actinacidiphila</taxon>
    </lineage>
</organism>
<dbReference type="Proteomes" id="UP001344658">
    <property type="component" value="Unassembled WGS sequence"/>
</dbReference>
<name>A0ABU7PIG6_9ACTN</name>
<dbReference type="EMBL" id="JAZEWV010000031">
    <property type="protein sequence ID" value="MEE4545609.1"/>
    <property type="molecule type" value="Genomic_DNA"/>
</dbReference>
<accession>A0ABU7PIG6</accession>
<keyword evidence="3" id="KW-1185">Reference proteome</keyword>